<dbReference type="InterPro" id="IPR011042">
    <property type="entry name" value="6-blade_b-propeller_TolB-like"/>
</dbReference>
<feature type="repeat" description="NHL" evidence="2">
    <location>
        <begin position="19"/>
        <end position="50"/>
    </location>
</feature>
<dbReference type="Proteomes" id="UP000663881">
    <property type="component" value="Unassembled WGS sequence"/>
</dbReference>
<name>A0A819QCX2_9BILA</name>
<dbReference type="InterPro" id="IPR001258">
    <property type="entry name" value="NHL_repeat"/>
</dbReference>
<dbReference type="AlphaFoldDB" id="A0A819QCX2"/>
<dbReference type="CDD" id="cd05819">
    <property type="entry name" value="NHL"/>
    <property type="match status" value="1"/>
</dbReference>
<comment type="caution">
    <text evidence="3">The sequence shown here is derived from an EMBL/GenBank/DDBJ whole genome shotgun (WGS) entry which is preliminary data.</text>
</comment>
<dbReference type="PANTHER" id="PTHR24104">
    <property type="entry name" value="E3 UBIQUITIN-PROTEIN LIGASE NHLRC1-RELATED"/>
    <property type="match status" value="1"/>
</dbReference>
<dbReference type="SUPFAM" id="SSF101898">
    <property type="entry name" value="NHL repeat"/>
    <property type="match status" value="1"/>
</dbReference>
<protein>
    <submittedName>
        <fullName evidence="3">Uncharacterized protein</fullName>
    </submittedName>
</protein>
<evidence type="ECO:0000313" key="4">
    <source>
        <dbReference type="Proteomes" id="UP000663881"/>
    </source>
</evidence>
<dbReference type="Gene3D" id="2.120.10.30">
    <property type="entry name" value="TolB, C-terminal domain"/>
    <property type="match status" value="1"/>
</dbReference>
<keyword evidence="1" id="KW-0677">Repeat</keyword>
<sequence>MTSNRVAAGTGIRGLALDQLNFPRGIFVDTNLDLYVADCLNHRVQLFYPGESNGITVAGSGSLNPTTTLQYPTGIILDAEKYLFILDYGTHQIVILDLNGFRCLVACYGFGTQSNQLASPFSFSFDRSGNMFVTDSVNHRIQKFQYLEESCDNSSTVKSVYSLALTSNSPTYFPDCSGSNSYYEAIQMNVTITSTYNLIISSEMKNTHGYIYTNGFNLFDWLKNRLIYNEDYHNQSQFYLTAILEANTKYVFVMTTSSPNVTGNASIQVWGRGFIGFNRILNTSSVVQTIYASELTTKSPVYFRRCSTASCYYEAIQVNVIRSGLYTFFSISDMDTYEYIYKEYFNPLNPDENRLKFDDNSCLQKGFRFTIALEHSITYILVMTAVFRNMTGAFSIFVSGPDIVDLKSIINISSVAQTPYASELTMNSSMYTLYCGDPHYLPVTRILHLLAVQSNYSSELTTNSQTYSADCQKPNYYYQTIRMHVVESGYYAVSSYGSMKTFSDIYEDDFDPMNPVENILSLDYESCPGEDFKIGVYLHTGTTYILVMTTFFPNVTGNFFIMTSGPNNITLDPYRNELRAFQYHSWELITGGIIIPSIDGQESNGFDITREILYICPESLNPPQELILKQALLDNNLIKKRYATNYKSILEFI</sequence>
<dbReference type="PROSITE" id="PS51125">
    <property type="entry name" value="NHL"/>
    <property type="match status" value="1"/>
</dbReference>
<dbReference type="EMBL" id="CAJOAY010003584">
    <property type="protein sequence ID" value="CAF4029537.1"/>
    <property type="molecule type" value="Genomic_DNA"/>
</dbReference>
<reference evidence="3" key="1">
    <citation type="submission" date="2021-02" db="EMBL/GenBank/DDBJ databases">
        <authorList>
            <person name="Nowell W R."/>
        </authorList>
    </citation>
    <scope>NUCLEOTIDE SEQUENCE</scope>
</reference>
<accession>A0A819QCX2</accession>
<organism evidence="3 4">
    <name type="scientific">Adineta steineri</name>
    <dbReference type="NCBI Taxonomy" id="433720"/>
    <lineage>
        <taxon>Eukaryota</taxon>
        <taxon>Metazoa</taxon>
        <taxon>Spiralia</taxon>
        <taxon>Gnathifera</taxon>
        <taxon>Rotifera</taxon>
        <taxon>Eurotatoria</taxon>
        <taxon>Bdelloidea</taxon>
        <taxon>Adinetida</taxon>
        <taxon>Adinetidae</taxon>
        <taxon>Adineta</taxon>
    </lineage>
</organism>
<evidence type="ECO:0000256" key="2">
    <source>
        <dbReference type="PROSITE-ProRule" id="PRU00504"/>
    </source>
</evidence>
<evidence type="ECO:0000313" key="3">
    <source>
        <dbReference type="EMBL" id="CAF4029537.1"/>
    </source>
</evidence>
<dbReference type="PANTHER" id="PTHR24104:SF25">
    <property type="entry name" value="PROTEIN LIN-41"/>
    <property type="match status" value="1"/>
</dbReference>
<proteinExistence type="predicted"/>
<dbReference type="GO" id="GO:0043161">
    <property type="term" value="P:proteasome-mediated ubiquitin-dependent protein catabolic process"/>
    <property type="evidence" value="ECO:0007669"/>
    <property type="project" value="TreeGrafter"/>
</dbReference>
<dbReference type="InterPro" id="IPR050952">
    <property type="entry name" value="TRIM-NHL_E3_ligases"/>
</dbReference>
<dbReference type="GO" id="GO:0000209">
    <property type="term" value="P:protein polyubiquitination"/>
    <property type="evidence" value="ECO:0007669"/>
    <property type="project" value="TreeGrafter"/>
</dbReference>
<dbReference type="Pfam" id="PF01436">
    <property type="entry name" value="NHL"/>
    <property type="match status" value="1"/>
</dbReference>
<dbReference type="GO" id="GO:0008270">
    <property type="term" value="F:zinc ion binding"/>
    <property type="evidence" value="ECO:0007669"/>
    <property type="project" value="UniProtKB-KW"/>
</dbReference>
<dbReference type="GO" id="GO:0061630">
    <property type="term" value="F:ubiquitin protein ligase activity"/>
    <property type="evidence" value="ECO:0007669"/>
    <property type="project" value="TreeGrafter"/>
</dbReference>
<evidence type="ECO:0000256" key="1">
    <source>
        <dbReference type="ARBA" id="ARBA00022737"/>
    </source>
</evidence>
<gene>
    <name evidence="3" type="ORF">OKA104_LOCUS31484</name>
</gene>